<gene>
    <name evidence="1" type="ORF">ACFQLX_03410</name>
</gene>
<dbReference type="Proteomes" id="UP001596413">
    <property type="component" value="Unassembled WGS sequence"/>
</dbReference>
<keyword evidence="2" id="KW-1185">Reference proteome</keyword>
<dbReference type="InterPro" id="IPR056238">
    <property type="entry name" value="YunG-like"/>
</dbReference>
<accession>A0ABW2G8Z0</accession>
<sequence length="136" mass="15388">MTPWTLTDLERALRASWAADTCSPDDLERAGWSPDNPAWGQCHVTALVVNDLLGGDLVLGEVHLDGEQHGYHWWNRLPGGMEVDLTREQFRRGQTVTAARVVTRPPGRLPRRWDEYQLLRHRVAEHLGPLPALPLT</sequence>
<name>A0ABW2G8Z0_9ACTN</name>
<proteinExistence type="predicted"/>
<protein>
    <submittedName>
        <fullName evidence="1">Uncharacterized protein</fullName>
    </submittedName>
</protein>
<organism evidence="1 2">
    <name type="scientific">Streptomyces polyrhachis</name>
    <dbReference type="NCBI Taxonomy" id="1282885"/>
    <lineage>
        <taxon>Bacteria</taxon>
        <taxon>Bacillati</taxon>
        <taxon>Actinomycetota</taxon>
        <taxon>Actinomycetes</taxon>
        <taxon>Kitasatosporales</taxon>
        <taxon>Streptomycetaceae</taxon>
        <taxon>Streptomyces</taxon>
    </lineage>
</organism>
<comment type="caution">
    <text evidence="1">The sequence shown here is derived from an EMBL/GenBank/DDBJ whole genome shotgun (WGS) entry which is preliminary data.</text>
</comment>
<dbReference type="Pfam" id="PF24585">
    <property type="entry name" value="YunG"/>
    <property type="match status" value="1"/>
</dbReference>
<evidence type="ECO:0000313" key="2">
    <source>
        <dbReference type="Proteomes" id="UP001596413"/>
    </source>
</evidence>
<dbReference type="EMBL" id="JBHSZO010000004">
    <property type="protein sequence ID" value="MFC7217224.1"/>
    <property type="molecule type" value="Genomic_DNA"/>
</dbReference>
<evidence type="ECO:0000313" key="1">
    <source>
        <dbReference type="EMBL" id="MFC7217224.1"/>
    </source>
</evidence>
<reference evidence="2" key="1">
    <citation type="journal article" date="2019" name="Int. J. Syst. Evol. Microbiol.">
        <title>The Global Catalogue of Microorganisms (GCM) 10K type strain sequencing project: providing services to taxonomists for standard genome sequencing and annotation.</title>
        <authorList>
            <consortium name="The Broad Institute Genomics Platform"/>
            <consortium name="The Broad Institute Genome Sequencing Center for Infectious Disease"/>
            <person name="Wu L."/>
            <person name="Ma J."/>
        </authorList>
    </citation>
    <scope>NUCLEOTIDE SEQUENCE [LARGE SCALE GENOMIC DNA]</scope>
    <source>
        <strain evidence="2">CGMCC 1.13681</strain>
    </source>
</reference>
<dbReference type="RefSeq" id="WP_386411747.1">
    <property type="nucleotide sequence ID" value="NZ_JBHSZO010000004.1"/>
</dbReference>